<dbReference type="RefSeq" id="XP_053028331.1">
    <property type="nucleotide sequence ID" value="XM_053164355.1"/>
</dbReference>
<accession>A0ABY7D5X7</accession>
<evidence type="ECO:0000313" key="4">
    <source>
        <dbReference type="EMBL" id="WAQ92776.1"/>
    </source>
</evidence>
<name>A0ABY7D5X7_9BASI</name>
<evidence type="ECO:0000256" key="1">
    <source>
        <dbReference type="ARBA" id="ARBA00009313"/>
    </source>
</evidence>
<protein>
    <recommendedName>
        <fullName evidence="3">NF-kappa-B-activating protein C-terminal domain-containing protein</fullName>
    </recommendedName>
</protein>
<comment type="similarity">
    <text evidence="1">Belongs to the NKAP family.</text>
</comment>
<dbReference type="Proteomes" id="UP001164743">
    <property type="component" value="Chromosome 17A"/>
</dbReference>
<evidence type="ECO:0000256" key="2">
    <source>
        <dbReference type="SAM" id="MobiDB-lite"/>
    </source>
</evidence>
<dbReference type="EMBL" id="CP110437">
    <property type="protein sequence ID" value="WAQ92776.1"/>
    <property type="molecule type" value="Genomic_DNA"/>
</dbReference>
<feature type="compositionally biased region" description="Low complexity" evidence="2">
    <location>
        <begin position="225"/>
        <end position="235"/>
    </location>
</feature>
<gene>
    <name evidence="4" type="ORF">PtA15_17A258</name>
</gene>
<feature type="compositionally biased region" description="Basic and acidic residues" evidence="2">
    <location>
        <begin position="7"/>
        <end position="19"/>
    </location>
</feature>
<feature type="region of interest" description="Disordered" evidence="2">
    <location>
        <begin position="1"/>
        <end position="296"/>
    </location>
</feature>
<feature type="compositionally biased region" description="Basic and acidic residues" evidence="2">
    <location>
        <begin position="81"/>
        <end position="94"/>
    </location>
</feature>
<feature type="compositionally biased region" description="Basic residues" evidence="2">
    <location>
        <begin position="130"/>
        <end position="147"/>
    </location>
</feature>
<feature type="compositionally biased region" description="Basic residues" evidence="2">
    <location>
        <begin position="192"/>
        <end position="201"/>
    </location>
</feature>
<feature type="domain" description="NF-kappa-B-activating protein C-terminal" evidence="3">
    <location>
        <begin position="293"/>
        <end position="392"/>
    </location>
</feature>
<dbReference type="InterPro" id="IPR040466">
    <property type="entry name" value="NKAP"/>
</dbReference>
<dbReference type="InterPro" id="IPR009269">
    <property type="entry name" value="NKAP_C"/>
</dbReference>
<evidence type="ECO:0000259" key="3">
    <source>
        <dbReference type="Pfam" id="PF06047"/>
    </source>
</evidence>
<dbReference type="Pfam" id="PF06047">
    <property type="entry name" value="Nkap_C"/>
    <property type="match status" value="1"/>
</dbReference>
<feature type="compositionally biased region" description="Basic residues" evidence="2">
    <location>
        <begin position="163"/>
        <end position="176"/>
    </location>
</feature>
<evidence type="ECO:0000313" key="5">
    <source>
        <dbReference type="Proteomes" id="UP001164743"/>
    </source>
</evidence>
<sequence>MSHHRPRASDFDPPTRDQRSPSPSHHQRQQQRRPSPNYERGNQQNRLTPEESLDRHHRNHHHHQQERPRENNYSNGGYRQGGRDDFFEKRRLDRANAPVIGLWPQSPTQAYGEEKQKKKGSSSKKEDRHRSSKDKKKHKSSRTKHHRSSDDDSGTDQSDDHNRSHKKHKSRRRKKKYESESEDESSDDERARRSKKRKGKSKSVELDDRKEEEDDDVWMEKEVAPPTTTTTIQPETTPPKKESLPGPSRPIATPIEQPVETGRAESLVDDEEDVGEVGPMPYNHATGKAMDPKEFGRALRPGEGSAMAAFIEAGERIPRRGEIGLTGTEIEKFENVGYVMSGSRHRRMNAVRIRKENQVISAEEKRGILKMQAEEKAKREGQIISSFRELVDTKLQETGQN</sequence>
<feature type="compositionally biased region" description="Basic residues" evidence="2">
    <location>
        <begin position="55"/>
        <end position="64"/>
    </location>
</feature>
<keyword evidence="5" id="KW-1185">Reference proteome</keyword>
<dbReference type="PANTHER" id="PTHR13087:SF0">
    <property type="entry name" value="NFKB ACTIVATING PROTEIN LIKE"/>
    <property type="match status" value="1"/>
</dbReference>
<reference evidence="4" key="1">
    <citation type="submission" date="2022-10" db="EMBL/GenBank/DDBJ databases">
        <title>Puccinia triticina Genome sequencing and assembly.</title>
        <authorList>
            <person name="Li C."/>
        </authorList>
    </citation>
    <scope>NUCLEOTIDE SEQUENCE</scope>
    <source>
        <strain evidence="4">Pt15</strain>
    </source>
</reference>
<dbReference type="GeneID" id="77805250"/>
<proteinExistence type="inferred from homology"/>
<dbReference type="PANTHER" id="PTHR13087">
    <property type="entry name" value="NF-KAPPA B ACTIVATING PROTEIN"/>
    <property type="match status" value="1"/>
</dbReference>
<organism evidence="4 5">
    <name type="scientific">Puccinia triticina</name>
    <dbReference type="NCBI Taxonomy" id="208348"/>
    <lineage>
        <taxon>Eukaryota</taxon>
        <taxon>Fungi</taxon>
        <taxon>Dikarya</taxon>
        <taxon>Basidiomycota</taxon>
        <taxon>Pucciniomycotina</taxon>
        <taxon>Pucciniomycetes</taxon>
        <taxon>Pucciniales</taxon>
        <taxon>Pucciniaceae</taxon>
        <taxon>Puccinia</taxon>
    </lineage>
</organism>